<sequence>MDIFTAKVLVSAMIGVVIGGIGMEILNRKNPEFVKKVEDKINEAGNAVKYAFRGVVVEEA</sequence>
<keyword evidence="1" id="KW-0812">Transmembrane</keyword>
<gene>
    <name evidence="2" type="ORF">LCGC14_2429780</name>
</gene>
<organism evidence="2">
    <name type="scientific">marine sediment metagenome</name>
    <dbReference type="NCBI Taxonomy" id="412755"/>
    <lineage>
        <taxon>unclassified sequences</taxon>
        <taxon>metagenomes</taxon>
        <taxon>ecological metagenomes</taxon>
    </lineage>
</organism>
<accession>A0A0F9BME9</accession>
<reference evidence="2" key="1">
    <citation type="journal article" date="2015" name="Nature">
        <title>Complex archaea that bridge the gap between prokaryotes and eukaryotes.</title>
        <authorList>
            <person name="Spang A."/>
            <person name="Saw J.H."/>
            <person name="Jorgensen S.L."/>
            <person name="Zaremba-Niedzwiedzka K."/>
            <person name="Martijn J."/>
            <person name="Lind A.E."/>
            <person name="van Eijk R."/>
            <person name="Schleper C."/>
            <person name="Guy L."/>
            <person name="Ettema T.J."/>
        </authorList>
    </citation>
    <scope>NUCLEOTIDE SEQUENCE</scope>
</reference>
<protein>
    <submittedName>
        <fullName evidence="2">Uncharacterized protein</fullName>
    </submittedName>
</protein>
<keyword evidence="1" id="KW-0472">Membrane</keyword>
<dbReference type="AlphaFoldDB" id="A0A0F9BME9"/>
<proteinExistence type="predicted"/>
<name>A0A0F9BME9_9ZZZZ</name>
<keyword evidence="1" id="KW-1133">Transmembrane helix</keyword>
<evidence type="ECO:0000256" key="1">
    <source>
        <dbReference type="SAM" id="Phobius"/>
    </source>
</evidence>
<comment type="caution">
    <text evidence="2">The sequence shown here is derived from an EMBL/GenBank/DDBJ whole genome shotgun (WGS) entry which is preliminary data.</text>
</comment>
<feature type="transmembrane region" description="Helical" evidence="1">
    <location>
        <begin position="6"/>
        <end position="26"/>
    </location>
</feature>
<dbReference type="EMBL" id="LAZR01037137">
    <property type="protein sequence ID" value="KKL22995.1"/>
    <property type="molecule type" value="Genomic_DNA"/>
</dbReference>
<evidence type="ECO:0000313" key="2">
    <source>
        <dbReference type="EMBL" id="KKL22995.1"/>
    </source>
</evidence>